<name>A0A1I5PF27_9ACTN</name>
<feature type="region of interest" description="Disordered" evidence="1">
    <location>
        <begin position="145"/>
        <end position="168"/>
    </location>
</feature>
<protein>
    <submittedName>
        <fullName evidence="2">Uncharacterized protein</fullName>
    </submittedName>
</protein>
<accession>A0A1I5PF27</accession>
<dbReference type="EMBL" id="FOVH01000013">
    <property type="protein sequence ID" value="SFP32645.1"/>
    <property type="molecule type" value="Genomic_DNA"/>
</dbReference>
<dbReference type="AlphaFoldDB" id="A0A1I5PF27"/>
<gene>
    <name evidence="2" type="ORF">SAMN04489713_113117</name>
</gene>
<dbReference type="InParanoid" id="A0A1I5PF27"/>
<evidence type="ECO:0000313" key="2">
    <source>
        <dbReference type="EMBL" id="SFP32645.1"/>
    </source>
</evidence>
<dbReference type="Proteomes" id="UP000183413">
    <property type="component" value="Unassembled WGS sequence"/>
</dbReference>
<organism evidence="2 3">
    <name type="scientific">Actinomadura madurae</name>
    <dbReference type="NCBI Taxonomy" id="1993"/>
    <lineage>
        <taxon>Bacteria</taxon>
        <taxon>Bacillati</taxon>
        <taxon>Actinomycetota</taxon>
        <taxon>Actinomycetes</taxon>
        <taxon>Streptosporangiales</taxon>
        <taxon>Thermomonosporaceae</taxon>
        <taxon>Actinomadura</taxon>
    </lineage>
</organism>
<feature type="compositionally biased region" description="Basic and acidic residues" evidence="1">
    <location>
        <begin position="92"/>
        <end position="119"/>
    </location>
</feature>
<keyword evidence="3" id="KW-1185">Reference proteome</keyword>
<evidence type="ECO:0000313" key="3">
    <source>
        <dbReference type="Proteomes" id="UP000183413"/>
    </source>
</evidence>
<feature type="region of interest" description="Disordered" evidence="1">
    <location>
        <begin position="17"/>
        <end position="62"/>
    </location>
</feature>
<evidence type="ECO:0000256" key="1">
    <source>
        <dbReference type="SAM" id="MobiDB-lite"/>
    </source>
</evidence>
<reference evidence="2 3" key="1">
    <citation type="submission" date="2016-10" db="EMBL/GenBank/DDBJ databases">
        <authorList>
            <person name="de Groot N.N."/>
        </authorList>
    </citation>
    <scope>NUCLEOTIDE SEQUENCE [LARGE SCALE GENOMIC DNA]</scope>
    <source>
        <strain evidence="2 3">DSM 43067</strain>
    </source>
</reference>
<feature type="region of interest" description="Disordered" evidence="1">
    <location>
        <begin position="86"/>
        <end position="119"/>
    </location>
</feature>
<proteinExistence type="predicted"/>
<sequence length="339" mass="36188">MQVEDALYLGVVDAELAAPPQPGPRQRVPLQQGVEAPGLGDGRQRGLPPFLDGAVAGGEDGGDFLDGDRDVLLSVDGEVLSGPARLGQRSVFGRDRHPSAGRHRDPDFRRDRRGAQEQRFRVGRGRRLLAAQMYSRQVPVPLHTRVDDPSVQCGPDLERTGPVLGDDRGLQRGQVRIVHGHHAALGHAERPSRPITRTHEAGQDAAPEIEFLVVGEQPVLLEGAVGVEPLAVGGPERQGKPVRHVHQVGVAEAPPADLGRQAVVAARDVGPRIVDVVRGRFGGGSSGGEVAVPKGAESFPQPLRCGVIAVIGQDPRGHRVSLRSRPVVWGSRRRHVLTG</sequence>